<dbReference type="Proteomes" id="UP001610334">
    <property type="component" value="Unassembled WGS sequence"/>
</dbReference>
<sequence>MRTLVAVVGATGTGKSKLAVDLASRFNGEIINGDAMQMYRGLPIITNQIPIEERNGVPHHLISCIDLQKEPWRINMFRNECLRLIDDIHARGKLPVLVGGTHYYTQSVLFQDQLVEKESVYSDDESELCPAEDVDSAVKWPILDAEPEVVMKKLREVDPAMADRWHPKDTRKIRRSLEIYFQTGKPASQVYAEQRRLKQAAMGNDGFAPGPGQLRCNTIIFWVHSEKPTLNERLNKRVDVMIEQGLLAEARRMSDYIREKEAQGVTVDQTRGVWVSIGFKELLPYFEALDNGSLDEKSLETLRQECIERVKTATRQYGGSQVKWIRNKLWTALADAGMANRLYLLDSTDVEKWTENITEPSERLVEGLLRNEPLPDPKSLSELARTTLEAKEAQPAPVDPSTAKCITCDVCHRILANEREWKIHIHGGAHKRAVKSQAKRAARDAYLRQRQESQEGGHANAKDSQNEPDSKALPAEGVEFIEDK</sequence>
<evidence type="ECO:0000256" key="1">
    <source>
        <dbReference type="ARBA" id="ARBA00005842"/>
    </source>
</evidence>
<dbReference type="InterPro" id="IPR027417">
    <property type="entry name" value="P-loop_NTPase"/>
</dbReference>
<dbReference type="NCBIfam" id="TIGR00174">
    <property type="entry name" value="miaA"/>
    <property type="match status" value="1"/>
</dbReference>
<organism evidence="9 10">
    <name type="scientific">Aspergillus granulosus</name>
    <dbReference type="NCBI Taxonomy" id="176169"/>
    <lineage>
        <taxon>Eukaryota</taxon>
        <taxon>Fungi</taxon>
        <taxon>Dikarya</taxon>
        <taxon>Ascomycota</taxon>
        <taxon>Pezizomycotina</taxon>
        <taxon>Eurotiomycetes</taxon>
        <taxon>Eurotiomycetidae</taxon>
        <taxon>Eurotiales</taxon>
        <taxon>Aspergillaceae</taxon>
        <taxon>Aspergillus</taxon>
        <taxon>Aspergillus subgen. Nidulantes</taxon>
    </lineage>
</organism>
<feature type="compositionally biased region" description="Basic and acidic residues" evidence="8">
    <location>
        <begin position="441"/>
        <end position="470"/>
    </location>
</feature>
<comment type="catalytic activity">
    <reaction evidence="5 6">
        <text>adenosine(37) in tRNA + dimethylallyl diphosphate = N(6)-dimethylallyladenosine(37) in tRNA + diphosphate</text>
        <dbReference type="Rhea" id="RHEA:26482"/>
        <dbReference type="Rhea" id="RHEA-COMP:10162"/>
        <dbReference type="Rhea" id="RHEA-COMP:10375"/>
        <dbReference type="ChEBI" id="CHEBI:33019"/>
        <dbReference type="ChEBI" id="CHEBI:57623"/>
        <dbReference type="ChEBI" id="CHEBI:74411"/>
        <dbReference type="ChEBI" id="CHEBI:74415"/>
        <dbReference type="EC" id="2.5.1.75"/>
    </reaction>
</comment>
<keyword evidence="5" id="KW-0963">Cytoplasm</keyword>
<dbReference type="EMBL" id="JBFXLT010000025">
    <property type="protein sequence ID" value="KAL2815880.1"/>
    <property type="molecule type" value="Genomic_DNA"/>
</dbReference>
<dbReference type="PIRSF" id="PIRSF039110">
    <property type="entry name" value="IPP_transferase"/>
    <property type="match status" value="1"/>
</dbReference>
<reference evidence="9 10" key="1">
    <citation type="submission" date="2024-07" db="EMBL/GenBank/DDBJ databases">
        <title>Section-level genome sequencing and comparative genomics of Aspergillus sections Usti and Cavernicolus.</title>
        <authorList>
            <consortium name="Lawrence Berkeley National Laboratory"/>
            <person name="Nybo J.L."/>
            <person name="Vesth T.C."/>
            <person name="Theobald S."/>
            <person name="Frisvad J.C."/>
            <person name="Larsen T.O."/>
            <person name="Kjaerboelling I."/>
            <person name="Rothschild-Mancinelli K."/>
            <person name="Lyhne E.K."/>
            <person name="Kogle M.E."/>
            <person name="Barry K."/>
            <person name="Clum A."/>
            <person name="Na H."/>
            <person name="Ledsgaard L."/>
            <person name="Lin J."/>
            <person name="Lipzen A."/>
            <person name="Kuo A."/>
            <person name="Riley R."/>
            <person name="Mondo S."/>
            <person name="Labutti K."/>
            <person name="Haridas S."/>
            <person name="Pangalinan J."/>
            <person name="Salamov A.A."/>
            <person name="Simmons B.A."/>
            <person name="Magnuson J.K."/>
            <person name="Chen J."/>
            <person name="Drula E."/>
            <person name="Henrissat B."/>
            <person name="Wiebenga A."/>
            <person name="Lubbers R.J."/>
            <person name="Gomes A.C."/>
            <person name="Makela M.R."/>
            <person name="Stajich J."/>
            <person name="Grigoriev I.V."/>
            <person name="Mortensen U.H."/>
            <person name="De Vries R.P."/>
            <person name="Baker S.E."/>
            <person name="Andersen M.R."/>
        </authorList>
    </citation>
    <scope>NUCLEOTIDE SEQUENCE [LARGE SCALE GENOMIC DNA]</scope>
    <source>
        <strain evidence="9 10">CBS 588.65</strain>
    </source>
</reference>
<name>A0ABR4HKM8_9EURO</name>
<dbReference type="PANTHER" id="PTHR11088">
    <property type="entry name" value="TRNA DIMETHYLALLYLTRANSFERASE"/>
    <property type="match status" value="1"/>
</dbReference>
<keyword evidence="4 5" id="KW-0067">ATP-binding</keyword>
<evidence type="ECO:0000256" key="8">
    <source>
        <dbReference type="SAM" id="MobiDB-lite"/>
    </source>
</evidence>
<keyword evidence="5 6" id="KW-0819">tRNA processing</keyword>
<dbReference type="Pfam" id="PF01715">
    <property type="entry name" value="IPPT"/>
    <property type="match status" value="1"/>
</dbReference>
<dbReference type="GO" id="GO:0016740">
    <property type="term" value="F:transferase activity"/>
    <property type="evidence" value="ECO:0007669"/>
    <property type="project" value="UniProtKB-KW"/>
</dbReference>
<evidence type="ECO:0000256" key="7">
    <source>
        <dbReference type="RuleBase" id="RU003785"/>
    </source>
</evidence>
<dbReference type="Gene3D" id="3.30.160.60">
    <property type="entry name" value="Classic Zinc Finger"/>
    <property type="match status" value="1"/>
</dbReference>
<gene>
    <name evidence="9" type="ORF">BJX63DRAFT_430472</name>
</gene>
<dbReference type="PANTHER" id="PTHR11088:SF89">
    <property type="entry name" value="TRNA DIMETHYLALLYLTRANSFERASE"/>
    <property type="match status" value="1"/>
</dbReference>
<keyword evidence="3 5" id="KW-0547">Nucleotide-binding</keyword>
<evidence type="ECO:0000256" key="2">
    <source>
        <dbReference type="ARBA" id="ARBA00022679"/>
    </source>
</evidence>
<dbReference type="EC" id="2.5.1.75" evidence="5 6"/>
<evidence type="ECO:0000313" key="9">
    <source>
        <dbReference type="EMBL" id="KAL2815880.1"/>
    </source>
</evidence>
<dbReference type="Gene3D" id="3.40.50.300">
    <property type="entry name" value="P-loop containing nucleotide triphosphate hydrolases"/>
    <property type="match status" value="1"/>
</dbReference>
<dbReference type="HAMAP" id="MF_00185">
    <property type="entry name" value="IPP_trans"/>
    <property type="match status" value="1"/>
</dbReference>
<comment type="similarity">
    <text evidence="1 5 7">Belongs to the IPP transferase family.</text>
</comment>
<comment type="function">
    <text evidence="5">Catalyzes the transfer of a dimethylallyl group onto the adenine at position 37.</text>
</comment>
<evidence type="ECO:0000256" key="6">
    <source>
        <dbReference type="RuleBase" id="RU003783"/>
    </source>
</evidence>
<dbReference type="InterPro" id="IPR039657">
    <property type="entry name" value="Dimethylallyltransferase"/>
</dbReference>
<dbReference type="InterPro" id="IPR030666">
    <property type="entry name" value="IPP_transferase_euk"/>
</dbReference>
<protein>
    <recommendedName>
        <fullName evidence="5 6">tRNA dimethylallyltransferase</fullName>
        <ecNumber evidence="5 6">2.5.1.75</ecNumber>
    </recommendedName>
</protein>
<feature type="region of interest" description="Disordered" evidence="8">
    <location>
        <begin position="429"/>
        <end position="484"/>
    </location>
</feature>
<evidence type="ECO:0000256" key="5">
    <source>
        <dbReference type="PIRNR" id="PIRNR039110"/>
    </source>
</evidence>
<evidence type="ECO:0000256" key="3">
    <source>
        <dbReference type="ARBA" id="ARBA00022741"/>
    </source>
</evidence>
<dbReference type="InterPro" id="IPR018022">
    <property type="entry name" value="IPT"/>
</dbReference>
<keyword evidence="10" id="KW-1185">Reference proteome</keyword>
<evidence type="ECO:0000313" key="10">
    <source>
        <dbReference type="Proteomes" id="UP001610334"/>
    </source>
</evidence>
<dbReference type="SUPFAM" id="SSF52540">
    <property type="entry name" value="P-loop containing nucleoside triphosphate hydrolases"/>
    <property type="match status" value="2"/>
</dbReference>
<dbReference type="InterPro" id="IPR036236">
    <property type="entry name" value="Znf_C2H2_sf"/>
</dbReference>
<feature type="compositionally biased region" description="Basic residues" evidence="8">
    <location>
        <begin position="429"/>
        <end position="440"/>
    </location>
</feature>
<dbReference type="SUPFAM" id="SSF57667">
    <property type="entry name" value="beta-beta-alpha zinc fingers"/>
    <property type="match status" value="1"/>
</dbReference>
<proteinExistence type="inferred from homology"/>
<keyword evidence="2 5" id="KW-0808">Transferase</keyword>
<evidence type="ECO:0000256" key="4">
    <source>
        <dbReference type="ARBA" id="ARBA00022840"/>
    </source>
</evidence>
<dbReference type="Gene3D" id="1.10.20.140">
    <property type="match status" value="1"/>
</dbReference>
<accession>A0ABR4HKM8</accession>
<comment type="caution">
    <text evidence="9">The sequence shown here is derived from an EMBL/GenBank/DDBJ whole genome shotgun (WGS) entry which is preliminary data.</text>
</comment>